<dbReference type="EMBL" id="VCEB01002905">
    <property type="protein sequence ID" value="KAB0345908.1"/>
    <property type="molecule type" value="Genomic_DNA"/>
</dbReference>
<comment type="caution">
    <text evidence="2">The sequence shown here is derived from an EMBL/GenBank/DDBJ whole genome shotgun (WGS) entry which is preliminary data.</text>
</comment>
<dbReference type="GO" id="GO:0097157">
    <property type="term" value="F:pre-mRNA intronic binding"/>
    <property type="evidence" value="ECO:0007669"/>
    <property type="project" value="TreeGrafter"/>
</dbReference>
<dbReference type="AlphaFoldDB" id="A0A5N3V9U4"/>
<protein>
    <recommendedName>
        <fullName evidence="4">RNA binding motif protein 41</fullName>
    </recommendedName>
</protein>
<dbReference type="Proteomes" id="UP000326062">
    <property type="component" value="Unassembled WGS sequence"/>
</dbReference>
<evidence type="ECO:0008006" key="4">
    <source>
        <dbReference type="Google" id="ProtNLM"/>
    </source>
</evidence>
<organism evidence="2 3">
    <name type="scientific">Muntiacus reevesi</name>
    <name type="common">Reeves' muntjac</name>
    <name type="synonym">Cervus reevesi</name>
    <dbReference type="NCBI Taxonomy" id="9886"/>
    <lineage>
        <taxon>Eukaryota</taxon>
        <taxon>Metazoa</taxon>
        <taxon>Chordata</taxon>
        <taxon>Craniata</taxon>
        <taxon>Vertebrata</taxon>
        <taxon>Euteleostomi</taxon>
        <taxon>Mammalia</taxon>
        <taxon>Eutheria</taxon>
        <taxon>Laurasiatheria</taxon>
        <taxon>Artiodactyla</taxon>
        <taxon>Ruminantia</taxon>
        <taxon>Pecora</taxon>
        <taxon>Cervidae</taxon>
        <taxon>Muntiacinae</taxon>
        <taxon>Muntiacus</taxon>
    </lineage>
</organism>
<sequence length="283" mass="32790">MVDDTAKEYILRFSVSSTFHIYPCIYSRVNSCVKSDEHVLEELETEGERQLKSLLQHQLDTSVSIEECVSKKESFAPGTMYKPFGKEAAGTMTLSQFQTLHEKDQETASLRELGLNETEILIWKSHVSGEKRTRLRATPEAIQNRLQDIEERISERQRILCLPQRFAKSKQLTRREMEIENSLFQGADRHSFLKALYYQAMFGDIVRDKVKKIAKIFELYLASSIDLHGVSYSVSHFGYNCWEHPGSPTYYLKMWGNADKYMTSMKRKIKLGTKGKSRVFLQC</sequence>
<dbReference type="PANTHER" id="PTHR16105">
    <property type="entry name" value="RNA-BINDING REGION-CONTAINING PROTEIN 3"/>
    <property type="match status" value="1"/>
</dbReference>
<evidence type="ECO:0000313" key="2">
    <source>
        <dbReference type="EMBL" id="KAB0345908.1"/>
    </source>
</evidence>
<accession>A0A5N3V9U4</accession>
<proteinExistence type="predicted"/>
<name>A0A5N3V9U4_MUNRE</name>
<dbReference type="InterPro" id="IPR045164">
    <property type="entry name" value="RBM41/RNPC3"/>
</dbReference>
<reference evidence="2 3" key="1">
    <citation type="submission" date="2019-06" db="EMBL/GenBank/DDBJ databases">
        <title>Discovery of a novel chromosome fission-fusion reversal in muntjac.</title>
        <authorList>
            <person name="Mudd A.B."/>
            <person name="Bredeson J.V."/>
            <person name="Baum R."/>
            <person name="Hockemeyer D."/>
            <person name="Rokhsar D.S."/>
        </authorList>
    </citation>
    <scope>NUCLEOTIDE SEQUENCE [LARGE SCALE GENOMIC DNA]</scope>
    <source>
        <strain evidence="2">UCam_UCB_Mr</strain>
        <tissue evidence="2">Fibroblast cell line</tissue>
    </source>
</reference>
<dbReference type="GO" id="GO:0000398">
    <property type="term" value="P:mRNA splicing, via spliceosome"/>
    <property type="evidence" value="ECO:0007669"/>
    <property type="project" value="TreeGrafter"/>
</dbReference>
<dbReference type="GO" id="GO:0005689">
    <property type="term" value="C:U12-type spliceosomal complex"/>
    <property type="evidence" value="ECO:0007669"/>
    <property type="project" value="TreeGrafter"/>
</dbReference>
<keyword evidence="3" id="KW-1185">Reference proteome</keyword>
<dbReference type="GO" id="GO:0030626">
    <property type="term" value="F:U12 snRNA binding"/>
    <property type="evidence" value="ECO:0007669"/>
    <property type="project" value="TreeGrafter"/>
</dbReference>
<evidence type="ECO:0000313" key="3">
    <source>
        <dbReference type="Proteomes" id="UP000326062"/>
    </source>
</evidence>
<dbReference type="PANTHER" id="PTHR16105:SF2">
    <property type="entry name" value="RNA-BINDING PROTEIN 41"/>
    <property type="match status" value="1"/>
</dbReference>
<keyword evidence="1" id="KW-0694">RNA-binding</keyword>
<gene>
    <name evidence="2" type="ORF">FD755_024435</name>
</gene>
<evidence type="ECO:0000256" key="1">
    <source>
        <dbReference type="ARBA" id="ARBA00022884"/>
    </source>
</evidence>